<comment type="caution">
    <text evidence="2">The sequence shown here is derived from an EMBL/GenBank/DDBJ whole genome shotgun (WGS) entry which is preliminary data.</text>
</comment>
<name>A0ABQ9HMF1_9NEOP</name>
<reference evidence="2 3" key="1">
    <citation type="submission" date="2023-02" db="EMBL/GenBank/DDBJ databases">
        <title>LHISI_Scaffold_Assembly.</title>
        <authorList>
            <person name="Stuart O.P."/>
            <person name="Cleave R."/>
            <person name="Magrath M.J.L."/>
            <person name="Mikheyev A.S."/>
        </authorList>
    </citation>
    <scope>NUCLEOTIDE SEQUENCE [LARGE SCALE GENOMIC DNA]</scope>
    <source>
        <strain evidence="2">Daus_M_001</strain>
        <tissue evidence="2">Leg muscle</tissue>
    </source>
</reference>
<gene>
    <name evidence="2" type="ORF">PR048_011721</name>
</gene>
<dbReference type="EMBL" id="JARBHB010000004">
    <property type="protein sequence ID" value="KAJ8885523.1"/>
    <property type="molecule type" value="Genomic_DNA"/>
</dbReference>
<feature type="region of interest" description="Disordered" evidence="1">
    <location>
        <begin position="164"/>
        <end position="196"/>
    </location>
</feature>
<protein>
    <submittedName>
        <fullName evidence="2">Uncharacterized protein</fullName>
    </submittedName>
</protein>
<organism evidence="2 3">
    <name type="scientific">Dryococelus australis</name>
    <dbReference type="NCBI Taxonomy" id="614101"/>
    <lineage>
        <taxon>Eukaryota</taxon>
        <taxon>Metazoa</taxon>
        <taxon>Ecdysozoa</taxon>
        <taxon>Arthropoda</taxon>
        <taxon>Hexapoda</taxon>
        <taxon>Insecta</taxon>
        <taxon>Pterygota</taxon>
        <taxon>Neoptera</taxon>
        <taxon>Polyneoptera</taxon>
        <taxon>Phasmatodea</taxon>
        <taxon>Verophasmatodea</taxon>
        <taxon>Anareolatae</taxon>
        <taxon>Phasmatidae</taxon>
        <taxon>Eurycanthinae</taxon>
        <taxon>Dryococelus</taxon>
    </lineage>
</organism>
<evidence type="ECO:0000313" key="3">
    <source>
        <dbReference type="Proteomes" id="UP001159363"/>
    </source>
</evidence>
<sequence length="502" mass="55322">MGISGPTFCCICASFASKIPILKTYREFLGPDWTEASEISNYGAIGGKMANPGRRQQLENTSSIAESVISLRSSVHTMVNTAADHGVFNLPVDSRSRIQDSPACDDVTGGRRGDWRPGMANRLMAKSIGHRSQSRGAAILSRHPTTILGVIDLLPLNRVSATLVTGISDPGSDRRQGSATQGSGEHDGRCSVERPTGHRARVTMIPSYPPWVAAGQQRGVGVGRDRYYSPPPPHHIIVRLFSSDVGHWQRSNDLAPLSRGWTTLLGYLQATSLSCSGQGLPLPMLWLYTCKASGGNLTHTSYWNEARFTARRVYTHSGFCETGFRIVLKPYTKNYQCFGMSEEILSALETEVLRANAGEKVDSVELTVVLFVEHVEPVESVKNVEQSVKNAKQIVEHVEVIKQNVHLPVIVNTIENVIEQKHAIILPPNIRCIISSPSSCGKTCVIMSLLEHPNGLMFENIYMFSKTMQEKYQLLANILSLIEGIQYFLFANKEDTVLRNEA</sequence>
<dbReference type="Proteomes" id="UP001159363">
    <property type="component" value="Chromosome X"/>
</dbReference>
<keyword evidence="3" id="KW-1185">Reference proteome</keyword>
<feature type="compositionally biased region" description="Basic and acidic residues" evidence="1">
    <location>
        <begin position="184"/>
        <end position="196"/>
    </location>
</feature>
<accession>A0ABQ9HMF1</accession>
<proteinExistence type="predicted"/>
<evidence type="ECO:0000256" key="1">
    <source>
        <dbReference type="SAM" id="MobiDB-lite"/>
    </source>
</evidence>
<evidence type="ECO:0000313" key="2">
    <source>
        <dbReference type="EMBL" id="KAJ8885523.1"/>
    </source>
</evidence>